<feature type="compositionally biased region" description="Basic and acidic residues" evidence="2">
    <location>
        <begin position="13"/>
        <end position="33"/>
    </location>
</feature>
<proteinExistence type="predicted"/>
<gene>
    <name evidence="3" type="ORF">OLEA9_A106098</name>
</gene>
<evidence type="ECO:0000256" key="2">
    <source>
        <dbReference type="SAM" id="MobiDB-lite"/>
    </source>
</evidence>
<dbReference type="Gramene" id="OE9A106098T1">
    <property type="protein sequence ID" value="OE9A106098C1"/>
    <property type="gene ID" value="OE9A106098"/>
</dbReference>
<dbReference type="PANTHER" id="PTHR33566:SF1">
    <property type="entry name" value="EN_SPM-LIKE TRANSPOSON-RELATED"/>
    <property type="match status" value="1"/>
</dbReference>
<dbReference type="OrthoDB" id="10036779at2759"/>
<evidence type="ECO:0000256" key="1">
    <source>
        <dbReference type="SAM" id="Coils"/>
    </source>
</evidence>
<evidence type="ECO:0000313" key="3">
    <source>
        <dbReference type="EMBL" id="CAA3026294.1"/>
    </source>
</evidence>
<protein>
    <recommendedName>
        <fullName evidence="5">Structural maintenance of chromosomes flexible hinge domain-containing protein GMI1</fullName>
    </recommendedName>
</protein>
<dbReference type="Gene3D" id="3.30.565.10">
    <property type="entry name" value="Histidine kinase-like ATPase, C-terminal domain"/>
    <property type="match status" value="1"/>
</dbReference>
<dbReference type="PANTHER" id="PTHR33566">
    <property type="entry name" value="EN/SPM-LIKE TRANSPOSON-RELATED"/>
    <property type="match status" value="1"/>
</dbReference>
<dbReference type="SUPFAM" id="SSF55874">
    <property type="entry name" value="ATPase domain of HSP90 chaperone/DNA topoisomerase II/histidine kinase"/>
    <property type="match status" value="1"/>
</dbReference>
<keyword evidence="1" id="KW-0175">Coiled coil</keyword>
<evidence type="ECO:0008006" key="5">
    <source>
        <dbReference type="Google" id="ProtNLM"/>
    </source>
</evidence>
<feature type="coiled-coil region" evidence="1">
    <location>
        <begin position="1319"/>
        <end position="1364"/>
    </location>
</feature>
<comment type="caution">
    <text evidence="3">The sequence shown here is derived from an EMBL/GenBank/DDBJ whole genome shotgun (WGS) entry which is preliminary data.</text>
</comment>
<accession>A0A8S0V7W2</accession>
<dbReference type="Pfam" id="PF13589">
    <property type="entry name" value="HATPase_c_3"/>
    <property type="match status" value="1"/>
</dbReference>
<evidence type="ECO:0000313" key="4">
    <source>
        <dbReference type="Proteomes" id="UP000594638"/>
    </source>
</evidence>
<feature type="region of interest" description="Disordered" evidence="2">
    <location>
        <begin position="1"/>
        <end position="33"/>
    </location>
</feature>
<keyword evidence="4" id="KW-1185">Reference proteome</keyword>
<name>A0A8S0V7W2_OLEEU</name>
<dbReference type="Proteomes" id="UP000594638">
    <property type="component" value="Unassembled WGS sequence"/>
</dbReference>
<dbReference type="EMBL" id="CACTIH010009157">
    <property type="protein sequence ID" value="CAA3026294.1"/>
    <property type="molecule type" value="Genomic_DNA"/>
</dbReference>
<sequence length="1803" mass="204270">MDSRTPPSRGSKRPTEDSSSERARKKPNECIKNEDDDLGVDKIYKFRVLMPNGVTLGVKVRALFSHMPLDKFVDVVKNVYTKFVRQTMSQKPRRKINWTSSEFHFTDAYDKTIRNIVNFKNFKPNEWHIIRLHDGSDEADTYENMWDLTPDTDLLKELPEEYTFETALADLIDNSLQALWSNEKNQRRLISVDVRRSKISIFDTGPGMDGSDENSIVQWGKMGASLHRSSRGLAIGGEPPYLTPFFGMFGYGGAIAAMHLGRRAVVSSRTKNCKKVYMLHLERDALISSSSSEKRWRANGGVRAALEDEIEKSSDGSFTKVEIFEPKMDTLDVSVLQCKLKDIYFPYIQCDEMSGKTGRPVEFQVNETDLAVIEGGEIATTNLNSCNGPDFVMELQFKFNVDTTSTDGQRQRITQEANARLKCVYFPIIGGKESIEKILDKLEEDGLGTRESYEGFSRVSIRRLGRLLPDARWAWLPFMEPRQKIGERAQILKRLSYRVKCSMDTDAGFNPTPSKTDLAHHHPFTTALKNFGNRALDIEKELQIKIHRSGKILTPSQLEKQYQDWILEMHDRYDEEVDSGEDLPTLVVVPEKNKKLGISSDVLRVHKVIKRKGTSWEAGQKIKILKGAYAGCHKTNVYATLEYIVLEGLQGDSCGEARLICRPLGLPEDQGCLLSVDNGNNFIDVRGSLSLPINVIDSGKCIAINDTEWENQTEKACQKLPSIIDVLSLSNCQELEVDGVSTFITSWLLVISTHFSKIIAVVRPKSFNSNRASEKLNQKFIVRENFEMSLEVKFQADDRTVGSVNHVYSGRITPSSYKGFHGLYIFPVGSKLSRLFRKAGIYTFSFSLKELREVNCTRRVRVKALADTDCWKVLSEKHKDITIRIGSHFPSLSVACYDRYSNRIPFTCVPELTTRLSSNRGYLAHTCSMDVDLTLDKLTMVIKDISVISDELDKIRPSYDVSLIISSLDGKHSVAIACQVVPGDPQSIKVNPTTSCRKLLPGQIIKELVLELFDSYGNHIKQDEVIQLRADGFIFLDKAGYVCKVDDHGCVDLSGSLKVSKGYDKHVSLSVLLQEKVIYKLEFRTEMRRLTTASTVLKQCVAGSQLDNLVFKIINSEGEVDRSIHSEDEHGQFHTLMLKSDSFDIDDSVRYNFRHGQCCIRSIRLPQRAGIFSFTAAHSRYPELNLNVEVHVEQGLVENRVQLQRSIGNTLQLQVSPSLKVPKLEQKQENFSPQSSVGKLMVFYDSLSSKVKKVNQYNLQSESLQGKISCFQDSVASEDWGNSSGSIVLHQKELEEDLCKYGLCIGELERKLEWIKYRKSQIQAVIEEKQMELREIDNEFDEENRELQRTLETFHMKRDRASNRRLAALGGYWLRISMDVQPKNAINTRESVVSYPSALGHAGQNMVSIEDVQNVIHGQQAEYIVNHSKKLQEDILALGQKIKHYEDNIKCLKAQQNRLEESILDMQVALGKYHTENRATENVNHVHMKSEEETIEHILRHEKSAAAILCQLKTHQGDQASNLQWTKDIVGIVATIGKVDDDNLSRLLSAYLGLETMLAVVCKTHDCVKALETYDKQGLINRSSGIHGLGSFIGRPVDGPFLVFCLENLSPYVGEFIAKDPQRRLDLLKPRLANGEPPFGFLGFAVNMISIDSVHLHCISNSGNGLRETLFYNLFSTLQVYKSREDMLKALPCITNGAVSLDGGMVRRPGVFSLGNRGVIDVKFPKSSEALKLRENYFETEKRMKETKWKKERMWEDMQREQALLEHAKFNYEIKKQEFVQFLGQSSPYTAQHSYQAGQSAPK</sequence>
<feature type="coiled-coil region" evidence="1">
    <location>
        <begin position="1428"/>
        <end position="1462"/>
    </location>
</feature>
<organism evidence="3 4">
    <name type="scientific">Olea europaea subsp. europaea</name>
    <dbReference type="NCBI Taxonomy" id="158383"/>
    <lineage>
        <taxon>Eukaryota</taxon>
        <taxon>Viridiplantae</taxon>
        <taxon>Streptophyta</taxon>
        <taxon>Embryophyta</taxon>
        <taxon>Tracheophyta</taxon>
        <taxon>Spermatophyta</taxon>
        <taxon>Magnoliopsida</taxon>
        <taxon>eudicotyledons</taxon>
        <taxon>Gunneridae</taxon>
        <taxon>Pentapetalae</taxon>
        <taxon>asterids</taxon>
        <taxon>lamiids</taxon>
        <taxon>Lamiales</taxon>
        <taxon>Oleaceae</taxon>
        <taxon>Oleeae</taxon>
        <taxon>Olea</taxon>
    </lineage>
</organism>
<reference evidence="3 4" key="1">
    <citation type="submission" date="2019-12" db="EMBL/GenBank/DDBJ databases">
        <authorList>
            <person name="Alioto T."/>
            <person name="Alioto T."/>
            <person name="Gomez Garrido J."/>
        </authorList>
    </citation>
    <scope>NUCLEOTIDE SEQUENCE [LARGE SCALE GENOMIC DNA]</scope>
</reference>
<dbReference type="InterPro" id="IPR036890">
    <property type="entry name" value="HATPase_C_sf"/>
</dbReference>